<comment type="caution">
    <text evidence="5">The sequence shown here is derived from an EMBL/GenBank/DDBJ whole genome shotgun (WGS) entry which is preliminary data.</text>
</comment>
<reference evidence="6" key="1">
    <citation type="journal article" date="2019" name="Int. J. Syst. Evol. Microbiol.">
        <title>The Global Catalogue of Microorganisms (GCM) 10K type strain sequencing project: providing services to taxonomists for standard genome sequencing and annotation.</title>
        <authorList>
            <consortium name="The Broad Institute Genomics Platform"/>
            <consortium name="The Broad Institute Genome Sequencing Center for Infectious Disease"/>
            <person name="Wu L."/>
            <person name="Ma J."/>
        </authorList>
    </citation>
    <scope>NUCLEOTIDE SEQUENCE [LARGE SCALE GENOMIC DNA]</scope>
    <source>
        <strain evidence="6">JCM 17687</strain>
    </source>
</reference>
<dbReference type="EMBL" id="BAABIW010000018">
    <property type="protein sequence ID" value="GAA5031100.1"/>
    <property type="molecule type" value="Genomic_DNA"/>
</dbReference>
<protein>
    <submittedName>
        <fullName evidence="5">Oxidoreductase</fullName>
    </submittedName>
</protein>
<evidence type="ECO:0000259" key="4">
    <source>
        <dbReference type="SMART" id="SM00822"/>
    </source>
</evidence>
<dbReference type="PANTHER" id="PTHR43976:SF16">
    <property type="entry name" value="SHORT-CHAIN DEHYDROGENASE_REDUCTASE FAMILY PROTEIN"/>
    <property type="match status" value="1"/>
</dbReference>
<dbReference type="PRINTS" id="PR00081">
    <property type="entry name" value="GDHRDH"/>
</dbReference>
<evidence type="ECO:0000313" key="5">
    <source>
        <dbReference type="EMBL" id="GAA5031100.1"/>
    </source>
</evidence>
<evidence type="ECO:0000256" key="2">
    <source>
        <dbReference type="ARBA" id="ARBA00023002"/>
    </source>
</evidence>
<dbReference type="Pfam" id="PF00106">
    <property type="entry name" value="adh_short"/>
    <property type="match status" value="1"/>
</dbReference>
<organism evidence="5 6">
    <name type="scientific">Terrabacter aeriphilus</name>
    <dbReference type="NCBI Taxonomy" id="515662"/>
    <lineage>
        <taxon>Bacteria</taxon>
        <taxon>Bacillati</taxon>
        <taxon>Actinomycetota</taxon>
        <taxon>Actinomycetes</taxon>
        <taxon>Micrococcales</taxon>
        <taxon>Intrasporangiaceae</taxon>
        <taxon>Terrabacter</taxon>
    </lineage>
</organism>
<feature type="domain" description="Ketoreductase" evidence="4">
    <location>
        <begin position="24"/>
        <end position="200"/>
    </location>
</feature>
<dbReference type="PANTHER" id="PTHR43976">
    <property type="entry name" value="SHORT CHAIN DEHYDROGENASE"/>
    <property type="match status" value="1"/>
</dbReference>
<evidence type="ECO:0000256" key="3">
    <source>
        <dbReference type="RuleBase" id="RU000363"/>
    </source>
</evidence>
<dbReference type="InterPro" id="IPR036291">
    <property type="entry name" value="NAD(P)-bd_dom_sf"/>
</dbReference>
<evidence type="ECO:0000313" key="6">
    <source>
        <dbReference type="Proteomes" id="UP001500427"/>
    </source>
</evidence>
<keyword evidence="2" id="KW-0560">Oxidoreductase</keyword>
<proteinExistence type="inferred from homology"/>
<name>A0ABP9JGP1_9MICO</name>
<dbReference type="Proteomes" id="UP001500427">
    <property type="component" value="Unassembled WGS sequence"/>
</dbReference>
<dbReference type="InterPro" id="IPR002347">
    <property type="entry name" value="SDR_fam"/>
</dbReference>
<gene>
    <name evidence="5" type="ORF">GCM10023258_28960</name>
</gene>
<evidence type="ECO:0000256" key="1">
    <source>
        <dbReference type="ARBA" id="ARBA00006484"/>
    </source>
</evidence>
<dbReference type="RefSeq" id="WP_345508208.1">
    <property type="nucleotide sequence ID" value="NZ_BAABIW010000018.1"/>
</dbReference>
<dbReference type="SUPFAM" id="SSF51735">
    <property type="entry name" value="NAD(P)-binding Rossmann-fold domains"/>
    <property type="match status" value="1"/>
</dbReference>
<keyword evidence="6" id="KW-1185">Reference proteome</keyword>
<dbReference type="SMART" id="SM00822">
    <property type="entry name" value="PKS_KR"/>
    <property type="match status" value="1"/>
</dbReference>
<accession>A0ABP9JGP1</accession>
<sequence>MTEEMRTAETIPADTAAAQPSEKKVWLVTGAGRGLGVDIAKAALAAGHAVAATARSVESITRALGQHDDLLAVPLDVTDQGAAQAAVAATLERFGHLDVLVNNAGSFQAGFFEEMSPEAFRSQIETTLFGPVNVTRAALPQLRAQRSGLVVTISSTAGIASTGDFLTAYAASKFGVEGFMEGLASEIAPFGIRTMLVEPGFFRTELLTPQSTQYAPPSITDYADRTAVTIEAWRGMDGKQGGDPAKLAAALVQLAALEQPPARFAAGADAVELFETKARTLLAQADAHRELSSSLSHGDA</sequence>
<dbReference type="InterPro" id="IPR057326">
    <property type="entry name" value="KR_dom"/>
</dbReference>
<dbReference type="Gene3D" id="3.40.50.720">
    <property type="entry name" value="NAD(P)-binding Rossmann-like Domain"/>
    <property type="match status" value="1"/>
</dbReference>
<dbReference type="InterPro" id="IPR051911">
    <property type="entry name" value="SDR_oxidoreductase"/>
</dbReference>
<comment type="similarity">
    <text evidence="1 3">Belongs to the short-chain dehydrogenases/reductases (SDR) family.</text>
</comment>
<dbReference type="PRINTS" id="PR00080">
    <property type="entry name" value="SDRFAMILY"/>
</dbReference>